<proteinExistence type="predicted"/>
<accession>A0AAD0JQL7</accession>
<dbReference type="Proteomes" id="UP000244903">
    <property type="component" value="Chromosome"/>
</dbReference>
<evidence type="ECO:0000313" key="1">
    <source>
        <dbReference type="EMBL" id="AWH95319.1"/>
    </source>
</evidence>
<reference evidence="1 2" key="1">
    <citation type="submission" date="2016-04" db="EMBL/GenBank/DDBJ databases">
        <title>Complete genome sequence of the haloalkaliphilic hydrocarbon-degrading bacterium Dietzia psychralcaliphila ILA-1T, isolated from a drain of a fish product-processing plant.</title>
        <authorList>
            <person name="Zhao J."/>
            <person name="Hu B."/>
            <person name="Geng S."/>
            <person name="Nie Y."/>
            <person name="Tang Y."/>
        </authorList>
    </citation>
    <scope>NUCLEOTIDE SEQUENCE [LARGE SCALE GENOMIC DNA]</scope>
    <source>
        <strain evidence="1 2">ILA-1</strain>
    </source>
</reference>
<dbReference type="KEGG" id="dpc:A6048_07260"/>
<sequence>MTLYRLDLEPDDVAASSLGYRVDTEPAPQSLVTALLEHPQHSAALRLSILGASHAVTLVVDGRDTVTEEVSCRASTSGEGLPSTSALHLGPWGSHHLRGAVETLPPEAFTMVVARLTALGDTGPEVLAGRFPGAEGALTVVSAAADPAGWQWCTWHLYPAIDATGAAAGGEVVTTVSRLELALARALTEAS</sequence>
<name>A0AAD0JQL7_9ACTN</name>
<organism evidence="1 2">
    <name type="scientific">Dietzia psychralcaliphila</name>
    <dbReference type="NCBI Taxonomy" id="139021"/>
    <lineage>
        <taxon>Bacteria</taxon>
        <taxon>Bacillati</taxon>
        <taxon>Actinomycetota</taxon>
        <taxon>Actinomycetes</taxon>
        <taxon>Mycobacteriales</taxon>
        <taxon>Dietziaceae</taxon>
        <taxon>Dietzia</taxon>
    </lineage>
</organism>
<evidence type="ECO:0000313" key="2">
    <source>
        <dbReference type="Proteomes" id="UP000244903"/>
    </source>
</evidence>
<dbReference type="RefSeq" id="WP_159110419.1">
    <property type="nucleotide sequence ID" value="NZ_CP015453.1"/>
</dbReference>
<dbReference type="AlphaFoldDB" id="A0AAD0JQL7"/>
<dbReference type="Pfam" id="PF10936">
    <property type="entry name" value="DUF2617"/>
    <property type="match status" value="1"/>
</dbReference>
<gene>
    <name evidence="1" type="ORF">A6048_07260</name>
</gene>
<protein>
    <submittedName>
        <fullName evidence="1">Uncharacterized protein</fullName>
    </submittedName>
</protein>
<keyword evidence="2" id="KW-1185">Reference proteome</keyword>
<dbReference type="EMBL" id="CP015453">
    <property type="protein sequence ID" value="AWH95319.1"/>
    <property type="molecule type" value="Genomic_DNA"/>
</dbReference>
<dbReference type="InterPro" id="IPR024486">
    <property type="entry name" value="DUF2617"/>
</dbReference>